<dbReference type="AlphaFoldDB" id="A0A917PD42"/>
<dbReference type="PROSITE" id="PS50977">
    <property type="entry name" value="HTH_TETR_2"/>
    <property type="match status" value="1"/>
</dbReference>
<dbReference type="Pfam" id="PF00440">
    <property type="entry name" value="TetR_N"/>
    <property type="match status" value="1"/>
</dbReference>
<dbReference type="SUPFAM" id="SSF46689">
    <property type="entry name" value="Homeodomain-like"/>
    <property type="match status" value="1"/>
</dbReference>
<dbReference type="GO" id="GO:0045892">
    <property type="term" value="P:negative regulation of DNA-templated transcription"/>
    <property type="evidence" value="ECO:0007669"/>
    <property type="project" value="UniProtKB-ARBA"/>
</dbReference>
<evidence type="ECO:0000256" key="3">
    <source>
        <dbReference type="ARBA" id="ARBA00023163"/>
    </source>
</evidence>
<dbReference type="Gene3D" id="1.10.357.10">
    <property type="entry name" value="Tetracycline Repressor, domain 2"/>
    <property type="match status" value="1"/>
</dbReference>
<feature type="domain" description="HTH tetR-type" evidence="5">
    <location>
        <begin position="13"/>
        <end position="73"/>
    </location>
</feature>
<dbReference type="InterPro" id="IPR009057">
    <property type="entry name" value="Homeodomain-like_sf"/>
</dbReference>
<dbReference type="PROSITE" id="PS01081">
    <property type="entry name" value="HTH_TETR_1"/>
    <property type="match status" value="1"/>
</dbReference>
<dbReference type="InterPro" id="IPR023772">
    <property type="entry name" value="DNA-bd_HTH_TetR-type_CS"/>
</dbReference>
<dbReference type="PRINTS" id="PR00455">
    <property type="entry name" value="HTHTETR"/>
</dbReference>
<dbReference type="GO" id="GO:0000976">
    <property type="term" value="F:transcription cis-regulatory region binding"/>
    <property type="evidence" value="ECO:0007669"/>
    <property type="project" value="TreeGrafter"/>
</dbReference>
<dbReference type="InterPro" id="IPR050109">
    <property type="entry name" value="HTH-type_TetR-like_transc_reg"/>
</dbReference>
<name>A0A917PD42_9ACTN</name>
<evidence type="ECO:0000256" key="1">
    <source>
        <dbReference type="ARBA" id="ARBA00023015"/>
    </source>
</evidence>
<protein>
    <submittedName>
        <fullName evidence="6">TetR family transcriptional regulator</fullName>
    </submittedName>
</protein>
<evidence type="ECO:0000313" key="6">
    <source>
        <dbReference type="EMBL" id="GGJ71218.1"/>
    </source>
</evidence>
<keyword evidence="2 4" id="KW-0238">DNA-binding</keyword>
<organism evidence="6 7">
    <name type="scientific">Streptomyces lacrimifluminis</name>
    <dbReference type="NCBI Taxonomy" id="1500077"/>
    <lineage>
        <taxon>Bacteria</taxon>
        <taxon>Bacillati</taxon>
        <taxon>Actinomycetota</taxon>
        <taxon>Actinomycetes</taxon>
        <taxon>Kitasatosporales</taxon>
        <taxon>Streptomycetaceae</taxon>
        <taxon>Streptomyces</taxon>
    </lineage>
</organism>
<dbReference type="Proteomes" id="UP000625682">
    <property type="component" value="Unassembled WGS sequence"/>
</dbReference>
<reference evidence="6" key="2">
    <citation type="submission" date="2020-09" db="EMBL/GenBank/DDBJ databases">
        <authorList>
            <person name="Sun Q."/>
            <person name="Zhou Y."/>
        </authorList>
    </citation>
    <scope>NUCLEOTIDE SEQUENCE</scope>
    <source>
        <strain evidence="6">CGMCC 4.7272</strain>
    </source>
</reference>
<gene>
    <name evidence="6" type="ORF">GCM10012282_80070</name>
</gene>
<evidence type="ECO:0000256" key="4">
    <source>
        <dbReference type="PROSITE-ProRule" id="PRU00335"/>
    </source>
</evidence>
<dbReference type="PANTHER" id="PTHR30055">
    <property type="entry name" value="HTH-TYPE TRANSCRIPTIONAL REGULATOR RUTR"/>
    <property type="match status" value="1"/>
</dbReference>
<comment type="caution">
    <text evidence="6">The sequence shown here is derived from an EMBL/GenBank/DDBJ whole genome shotgun (WGS) entry which is preliminary data.</text>
</comment>
<evidence type="ECO:0000259" key="5">
    <source>
        <dbReference type="PROSITE" id="PS50977"/>
    </source>
</evidence>
<evidence type="ECO:0000313" key="7">
    <source>
        <dbReference type="Proteomes" id="UP000625682"/>
    </source>
</evidence>
<dbReference type="FunFam" id="1.10.10.60:FF:000141">
    <property type="entry name" value="TetR family transcriptional regulator"/>
    <property type="match status" value="1"/>
</dbReference>
<feature type="DNA-binding region" description="H-T-H motif" evidence="4">
    <location>
        <begin position="36"/>
        <end position="55"/>
    </location>
</feature>
<dbReference type="GO" id="GO:0003700">
    <property type="term" value="F:DNA-binding transcription factor activity"/>
    <property type="evidence" value="ECO:0007669"/>
    <property type="project" value="TreeGrafter"/>
</dbReference>
<reference evidence="6" key="1">
    <citation type="journal article" date="2014" name="Int. J. Syst. Evol. Microbiol.">
        <title>Complete genome sequence of Corynebacterium casei LMG S-19264T (=DSM 44701T), isolated from a smear-ripened cheese.</title>
        <authorList>
            <consortium name="US DOE Joint Genome Institute (JGI-PGF)"/>
            <person name="Walter F."/>
            <person name="Albersmeier A."/>
            <person name="Kalinowski J."/>
            <person name="Ruckert C."/>
        </authorList>
    </citation>
    <scope>NUCLEOTIDE SEQUENCE</scope>
    <source>
        <strain evidence="6">CGMCC 4.7272</strain>
    </source>
</reference>
<sequence>MVEPGALREHHRQRTHRTISDAAITLFLERGFDQVSVMDIAAAAEVSKPTVFKYFPTKEDLVVHRYTDYKTMVDTAVRKRQPGMSPLAALHQEFLRCLARRAPVTGLNDQARIVRMHGLVYSTPSLQGRAAQYLTQAEDVLAQVLHQAAGTGHRDIGTHLLACQVIASGRVLAYANWQRILSGHTAEEVSADAVADANLAFSRLQAGLAATAAESAD</sequence>
<keyword evidence="7" id="KW-1185">Reference proteome</keyword>
<dbReference type="RefSeq" id="WP_189152301.1">
    <property type="nucleotide sequence ID" value="NZ_BAABER010000056.1"/>
</dbReference>
<proteinExistence type="predicted"/>
<evidence type="ECO:0000256" key="2">
    <source>
        <dbReference type="ARBA" id="ARBA00023125"/>
    </source>
</evidence>
<dbReference type="PANTHER" id="PTHR30055:SF234">
    <property type="entry name" value="HTH-TYPE TRANSCRIPTIONAL REGULATOR BETI"/>
    <property type="match status" value="1"/>
</dbReference>
<accession>A0A917PD42</accession>
<keyword evidence="1" id="KW-0805">Transcription regulation</keyword>
<dbReference type="InterPro" id="IPR001647">
    <property type="entry name" value="HTH_TetR"/>
</dbReference>
<keyword evidence="3" id="KW-0804">Transcription</keyword>
<dbReference type="EMBL" id="BMMU01000066">
    <property type="protein sequence ID" value="GGJ71218.1"/>
    <property type="molecule type" value="Genomic_DNA"/>
</dbReference>